<sequence>MAWFKSIVMYMRPSWSPISVMTNWVRLGISCW</sequence>
<dbReference type="Proteomes" id="UP000269396">
    <property type="component" value="Unassembled WGS sequence"/>
</dbReference>
<evidence type="ECO:0000313" key="1">
    <source>
        <dbReference type="EMBL" id="VDP47636.1"/>
    </source>
</evidence>
<dbReference type="EMBL" id="UZAL01029355">
    <property type="protein sequence ID" value="VDP47636.1"/>
    <property type="molecule type" value="Genomic_DNA"/>
</dbReference>
<accession>A0A183P3R6</accession>
<proteinExistence type="predicted"/>
<dbReference type="AlphaFoldDB" id="A0A183P3R6"/>
<gene>
    <name evidence="1" type="ORF">SMTD_LOCUS9002</name>
</gene>
<evidence type="ECO:0000313" key="2">
    <source>
        <dbReference type="Proteomes" id="UP000269396"/>
    </source>
</evidence>
<organism evidence="1 2">
    <name type="scientific">Schistosoma mattheei</name>
    <dbReference type="NCBI Taxonomy" id="31246"/>
    <lineage>
        <taxon>Eukaryota</taxon>
        <taxon>Metazoa</taxon>
        <taxon>Spiralia</taxon>
        <taxon>Lophotrochozoa</taxon>
        <taxon>Platyhelminthes</taxon>
        <taxon>Trematoda</taxon>
        <taxon>Digenea</taxon>
        <taxon>Strigeidida</taxon>
        <taxon>Schistosomatoidea</taxon>
        <taxon>Schistosomatidae</taxon>
        <taxon>Schistosoma</taxon>
    </lineage>
</organism>
<protein>
    <submittedName>
        <fullName evidence="1">Uncharacterized protein</fullName>
    </submittedName>
</protein>
<reference evidence="1 2" key="1">
    <citation type="submission" date="2018-11" db="EMBL/GenBank/DDBJ databases">
        <authorList>
            <consortium name="Pathogen Informatics"/>
        </authorList>
    </citation>
    <scope>NUCLEOTIDE SEQUENCE [LARGE SCALE GENOMIC DNA]</scope>
    <source>
        <strain>Denwood</strain>
        <strain evidence="2">Zambia</strain>
    </source>
</reference>
<keyword evidence="2" id="KW-1185">Reference proteome</keyword>
<name>A0A183P3R6_9TREM</name>